<name>A0AAE4CN95_9ACTN</name>
<reference evidence="1" key="1">
    <citation type="submission" date="2023-07" db="EMBL/GenBank/DDBJ databases">
        <title>Sequencing the genomes of 1000 actinobacteria strains.</title>
        <authorList>
            <person name="Klenk H.-P."/>
        </authorList>
    </citation>
    <scope>NUCLEOTIDE SEQUENCE</scope>
    <source>
        <strain evidence="1">DSM 45977</strain>
    </source>
</reference>
<evidence type="ECO:0000313" key="2">
    <source>
        <dbReference type="Proteomes" id="UP001180845"/>
    </source>
</evidence>
<accession>A0AAE4CN95</accession>
<dbReference type="EMBL" id="JAVDXW010000001">
    <property type="protein sequence ID" value="MDR7304240.1"/>
    <property type="molecule type" value="Genomic_DNA"/>
</dbReference>
<protein>
    <submittedName>
        <fullName evidence="1">Uncharacterized protein</fullName>
    </submittedName>
</protein>
<evidence type="ECO:0000313" key="1">
    <source>
        <dbReference type="EMBL" id="MDR7304240.1"/>
    </source>
</evidence>
<dbReference type="AlphaFoldDB" id="A0AAE4CN95"/>
<comment type="caution">
    <text evidence="1">The sequence shown here is derived from an EMBL/GenBank/DDBJ whole genome shotgun (WGS) entry which is preliminary data.</text>
</comment>
<dbReference type="RefSeq" id="WP_310277665.1">
    <property type="nucleotide sequence ID" value="NZ_JAVDXW010000001.1"/>
</dbReference>
<gene>
    <name evidence="1" type="ORF">JOF55_004421</name>
</gene>
<keyword evidence="2" id="KW-1185">Reference proteome</keyword>
<proteinExistence type="predicted"/>
<dbReference type="Proteomes" id="UP001180845">
    <property type="component" value="Unassembled WGS sequence"/>
</dbReference>
<organism evidence="1 2">
    <name type="scientific">Haloactinomyces albus</name>
    <dbReference type="NCBI Taxonomy" id="1352928"/>
    <lineage>
        <taxon>Bacteria</taxon>
        <taxon>Bacillati</taxon>
        <taxon>Actinomycetota</taxon>
        <taxon>Actinomycetes</taxon>
        <taxon>Actinopolysporales</taxon>
        <taxon>Actinopolysporaceae</taxon>
        <taxon>Haloactinomyces</taxon>
    </lineage>
</organism>
<sequence>MEFVIFLAGIVVLTGLGMYLAWPRDADIDPDEYRAESTRASRRKGQA</sequence>